<proteinExistence type="predicted"/>
<feature type="transmembrane region" description="Helical" evidence="1">
    <location>
        <begin position="20"/>
        <end position="40"/>
    </location>
</feature>
<accession>A0ABD7HM12</accession>
<organism evidence="2 3">
    <name type="scientific">Mycobacteroides abscessus</name>
    <dbReference type="NCBI Taxonomy" id="36809"/>
    <lineage>
        <taxon>Bacteria</taxon>
        <taxon>Bacillati</taxon>
        <taxon>Actinomycetota</taxon>
        <taxon>Actinomycetes</taxon>
        <taxon>Mycobacteriales</taxon>
        <taxon>Mycobacteriaceae</taxon>
        <taxon>Mycobacteroides</taxon>
    </lineage>
</organism>
<protein>
    <recommendedName>
        <fullName evidence="4">DUF1049 domain-containing protein</fullName>
    </recommendedName>
</protein>
<reference evidence="2 3" key="1">
    <citation type="submission" date="2018-08" db="EMBL/GenBank/DDBJ databases">
        <title>Linezolid Resistance in Mycobacterium abscessus: MIC Distribution and Comprehensive Investigation of Resistance Mechanisms.</title>
        <authorList>
            <person name="Ye M."/>
            <person name="Xu L."/>
            <person name="Zou Y."/>
            <person name="Li B."/>
            <person name="Guo Q."/>
            <person name="Zhang Y."/>
            <person name="Zhan M."/>
            <person name="Xu B."/>
            <person name="Yu F."/>
            <person name="Zhang Z."/>
            <person name="Chu H."/>
        </authorList>
    </citation>
    <scope>NUCLEOTIDE SEQUENCE [LARGE SCALE GENOMIC DNA]</scope>
    <source>
        <strain evidence="2 3">G143</strain>
    </source>
</reference>
<evidence type="ECO:0000256" key="1">
    <source>
        <dbReference type="SAM" id="Phobius"/>
    </source>
</evidence>
<gene>
    <name evidence="2" type="ORF">D2E76_16205</name>
</gene>
<keyword evidence="1" id="KW-1133">Transmembrane helix</keyword>
<dbReference type="AlphaFoldDB" id="A0ABD7HM12"/>
<comment type="caution">
    <text evidence="2">The sequence shown here is derived from an EMBL/GenBank/DDBJ whole genome shotgun (WGS) entry which is preliminary data.</text>
</comment>
<dbReference type="Proteomes" id="UP000284557">
    <property type="component" value="Unassembled WGS sequence"/>
</dbReference>
<evidence type="ECO:0000313" key="2">
    <source>
        <dbReference type="EMBL" id="RIT36797.1"/>
    </source>
</evidence>
<name>A0ABD7HM12_9MYCO</name>
<dbReference type="EMBL" id="QXBN01000012">
    <property type="protein sequence ID" value="RIT36797.1"/>
    <property type="molecule type" value="Genomic_DNA"/>
</dbReference>
<evidence type="ECO:0000313" key="3">
    <source>
        <dbReference type="Proteomes" id="UP000284557"/>
    </source>
</evidence>
<sequence>MALPESKGDRWWSAWIRGWLAAVVTLMLWVALTATTQWVFGHGFNVLAPWPIGAVGLVLASGVGVLIARRALHRDSSHRAELTEEDMSRALAEISSQMDARLKEPGK</sequence>
<keyword evidence="1" id="KW-0472">Membrane</keyword>
<keyword evidence="1" id="KW-0812">Transmembrane</keyword>
<evidence type="ECO:0008006" key="4">
    <source>
        <dbReference type="Google" id="ProtNLM"/>
    </source>
</evidence>
<feature type="transmembrane region" description="Helical" evidence="1">
    <location>
        <begin position="46"/>
        <end position="68"/>
    </location>
</feature>